<feature type="transmembrane region" description="Helical" evidence="1">
    <location>
        <begin position="205"/>
        <end position="223"/>
    </location>
</feature>
<feature type="transmembrane region" description="Helical" evidence="1">
    <location>
        <begin position="117"/>
        <end position="137"/>
    </location>
</feature>
<feature type="transmembrane region" description="Helical" evidence="1">
    <location>
        <begin position="360"/>
        <end position="382"/>
    </location>
</feature>
<keyword evidence="1" id="KW-0812">Transmembrane</keyword>
<name>A0A4T2C7D0_9MICO</name>
<gene>
    <name evidence="2" type="ORF">D4765_03090</name>
</gene>
<feature type="transmembrane region" description="Helical" evidence="1">
    <location>
        <begin position="230"/>
        <end position="250"/>
    </location>
</feature>
<comment type="caution">
    <text evidence="2">The sequence shown here is derived from an EMBL/GenBank/DDBJ whole genome shotgun (WGS) entry which is preliminary data.</text>
</comment>
<feature type="transmembrane region" description="Helical" evidence="1">
    <location>
        <begin position="328"/>
        <end position="348"/>
    </location>
</feature>
<keyword evidence="1" id="KW-1133">Transmembrane helix</keyword>
<sequence length="485" mass="51291">MAHHTLLADRPEHHTGHPLAHRGRVVHSFGGAHRLGWGSALVLAAIFATLALQRHAQLLTTGYDLGIFDQGVRAYSEGKLPSSLLKGIDYSLLGDHFSPILATLAPLYLVFNGPQVLLVAQAVLIAVGVVPLTIWAARSLGPKTAIVVAISYGLAGGLAHAVAFDFHEIACAVPLLSFSLTALGNRRLRAAALWAAPLVLVKEDLGLTVAAIGALIAVLAGRSNRPVRRLGIATVMFGLAATVIESYALIPLFNPGGQNSYTGQIGLDGAMYQLMTLMFNNLKVETVILLLLPTAFIALRSPIVLLVIPTLAWRFLSDNPGYWGNAFHYDAVLVPIVSAAFVDALVRLRRRGGGSARHRLVLLVSLVTTTALLTASPLAQLFSPALWQPSEHVTAARSVLAKIPDGASVAASNSLAAQLTGRAEVSLFGILPIETNRPEFIVADTSIPHQFPLDAGALARLVDSAEGSGYRMVDAADGVVLLARQ</sequence>
<dbReference type="RefSeq" id="WP_136640761.1">
    <property type="nucleotide sequence ID" value="NZ_QYRT01000004.1"/>
</dbReference>
<proteinExistence type="predicted"/>
<keyword evidence="3" id="KW-1185">Reference proteome</keyword>
<feature type="transmembrane region" description="Helical" evidence="1">
    <location>
        <begin position="297"/>
        <end position="316"/>
    </location>
</feature>
<accession>A0A4T2C7D0</accession>
<organism evidence="2 3">
    <name type="scientific">Subtercola vilae</name>
    <dbReference type="NCBI Taxonomy" id="2056433"/>
    <lineage>
        <taxon>Bacteria</taxon>
        <taxon>Bacillati</taxon>
        <taxon>Actinomycetota</taxon>
        <taxon>Actinomycetes</taxon>
        <taxon>Micrococcales</taxon>
        <taxon>Microbacteriaceae</taxon>
        <taxon>Subtercola</taxon>
    </lineage>
</organism>
<reference evidence="2 3" key="1">
    <citation type="journal article" date="2019" name="Microorganisms">
        <title>Systematic Affiliation and Genome Analysis of Subtercola vilae DB165(T) with Particular Emphasis on Cold Adaptation of an Isolate from a High-Altitude Cold Volcano Lake.</title>
        <authorList>
            <person name="Villalobos A.S."/>
            <person name="Wiese J."/>
            <person name="Imhoff J.F."/>
            <person name="Dorador C."/>
            <person name="Keller A."/>
            <person name="Hentschel U."/>
        </authorList>
    </citation>
    <scope>NUCLEOTIDE SEQUENCE [LARGE SCALE GENOMIC DNA]</scope>
    <source>
        <strain evidence="2 3">DB165</strain>
    </source>
</reference>
<protein>
    <submittedName>
        <fullName evidence="2">DUF2079 domain-containing protein</fullName>
    </submittedName>
</protein>
<dbReference type="AlphaFoldDB" id="A0A4T2C7D0"/>
<feature type="transmembrane region" description="Helical" evidence="1">
    <location>
        <begin position="270"/>
        <end position="292"/>
    </location>
</feature>
<dbReference type="EMBL" id="QYRT01000004">
    <property type="protein sequence ID" value="TIH40127.1"/>
    <property type="molecule type" value="Genomic_DNA"/>
</dbReference>
<dbReference type="Proteomes" id="UP000306192">
    <property type="component" value="Unassembled WGS sequence"/>
</dbReference>
<feature type="transmembrane region" description="Helical" evidence="1">
    <location>
        <begin position="35"/>
        <end position="52"/>
    </location>
</feature>
<evidence type="ECO:0000313" key="3">
    <source>
        <dbReference type="Proteomes" id="UP000306192"/>
    </source>
</evidence>
<dbReference type="OrthoDB" id="5240834at2"/>
<evidence type="ECO:0000313" key="2">
    <source>
        <dbReference type="EMBL" id="TIH40127.1"/>
    </source>
</evidence>
<keyword evidence="1" id="KW-0472">Membrane</keyword>
<dbReference type="InterPro" id="IPR018650">
    <property type="entry name" value="STSV1_Orf64"/>
</dbReference>
<feature type="transmembrane region" description="Helical" evidence="1">
    <location>
        <begin position="144"/>
        <end position="164"/>
    </location>
</feature>
<evidence type="ECO:0000256" key="1">
    <source>
        <dbReference type="SAM" id="Phobius"/>
    </source>
</evidence>
<dbReference type="Pfam" id="PF09852">
    <property type="entry name" value="DUF2079"/>
    <property type="match status" value="1"/>
</dbReference>